<organism evidence="1 2">
    <name type="scientific">Teratosphaeria nubilosa</name>
    <dbReference type="NCBI Taxonomy" id="161662"/>
    <lineage>
        <taxon>Eukaryota</taxon>
        <taxon>Fungi</taxon>
        <taxon>Dikarya</taxon>
        <taxon>Ascomycota</taxon>
        <taxon>Pezizomycotina</taxon>
        <taxon>Dothideomycetes</taxon>
        <taxon>Dothideomycetidae</taxon>
        <taxon>Mycosphaerellales</taxon>
        <taxon>Teratosphaeriaceae</taxon>
        <taxon>Teratosphaeria</taxon>
    </lineage>
</organism>
<dbReference type="AlphaFoldDB" id="A0A6G1L661"/>
<protein>
    <submittedName>
        <fullName evidence="1">Uncharacterized protein</fullName>
    </submittedName>
</protein>
<dbReference type="Proteomes" id="UP000799436">
    <property type="component" value="Unassembled WGS sequence"/>
</dbReference>
<accession>A0A6G1L661</accession>
<keyword evidence="2" id="KW-1185">Reference proteome</keyword>
<name>A0A6G1L661_9PEZI</name>
<gene>
    <name evidence="1" type="ORF">EJ03DRAFT_132881</name>
</gene>
<sequence>MNEHDDSTVPRLCFEVLEASFLCPFRLASQELKAGDLLLAKQTLYKAPVHAADFESGWMVVLLGWFEDWKARLTSLPLWSSVLAMCSVHLPAGLAPCSSSGSKVADFFLEVAPEASDTSYFVRTIHHFHRRRPCIVSHRALSTTVHCRLFFPVDHFTPSITLHRLKPRISNGRHIVLPPRAPARTTLEHPRMRLWSPNHTHLLHPRRHALRPSGTQKQTYCHLAHQQGDLQRGGFDTVCLHHICSQAPHLRPVSRQALSKGRNTSSTACQDVFLAMSRLRKLARERDIACLGQGLHVSLIIISWSFDPSRASDQRHHENACWRPTASHSRFAYRLPRDLKMARISGKGRTTSCDNHRSGYE</sequence>
<dbReference type="EMBL" id="ML995847">
    <property type="protein sequence ID" value="KAF2768110.1"/>
    <property type="molecule type" value="Genomic_DNA"/>
</dbReference>
<evidence type="ECO:0000313" key="2">
    <source>
        <dbReference type="Proteomes" id="UP000799436"/>
    </source>
</evidence>
<evidence type="ECO:0000313" key="1">
    <source>
        <dbReference type="EMBL" id="KAF2768110.1"/>
    </source>
</evidence>
<proteinExistence type="predicted"/>
<reference evidence="1" key="1">
    <citation type="journal article" date="2020" name="Stud. Mycol.">
        <title>101 Dothideomycetes genomes: a test case for predicting lifestyles and emergence of pathogens.</title>
        <authorList>
            <person name="Haridas S."/>
            <person name="Albert R."/>
            <person name="Binder M."/>
            <person name="Bloem J."/>
            <person name="Labutti K."/>
            <person name="Salamov A."/>
            <person name="Andreopoulos B."/>
            <person name="Baker S."/>
            <person name="Barry K."/>
            <person name="Bills G."/>
            <person name="Bluhm B."/>
            <person name="Cannon C."/>
            <person name="Castanera R."/>
            <person name="Culley D."/>
            <person name="Daum C."/>
            <person name="Ezra D."/>
            <person name="Gonzalez J."/>
            <person name="Henrissat B."/>
            <person name="Kuo A."/>
            <person name="Liang C."/>
            <person name="Lipzen A."/>
            <person name="Lutzoni F."/>
            <person name="Magnuson J."/>
            <person name="Mondo S."/>
            <person name="Nolan M."/>
            <person name="Ohm R."/>
            <person name="Pangilinan J."/>
            <person name="Park H.-J."/>
            <person name="Ramirez L."/>
            <person name="Alfaro M."/>
            <person name="Sun H."/>
            <person name="Tritt A."/>
            <person name="Yoshinaga Y."/>
            <person name="Zwiers L.-H."/>
            <person name="Turgeon B."/>
            <person name="Goodwin S."/>
            <person name="Spatafora J."/>
            <person name="Crous P."/>
            <person name="Grigoriev I."/>
        </authorList>
    </citation>
    <scope>NUCLEOTIDE SEQUENCE</scope>
    <source>
        <strain evidence="1">CBS 116005</strain>
    </source>
</reference>